<dbReference type="Pfam" id="PF01627">
    <property type="entry name" value="Hpt"/>
    <property type="match status" value="1"/>
</dbReference>
<evidence type="ECO:0000259" key="28">
    <source>
        <dbReference type="PROSITE" id="PS50839"/>
    </source>
</evidence>
<evidence type="ECO:0000313" key="31">
    <source>
        <dbReference type="Proteomes" id="UP000091969"/>
    </source>
</evidence>
<feature type="modified residue" description="Phosphohistidine" evidence="20">
    <location>
        <position position="1638"/>
    </location>
</feature>
<dbReference type="InterPro" id="IPR001610">
    <property type="entry name" value="PAC"/>
</dbReference>
<dbReference type="Proteomes" id="UP000091969">
    <property type="component" value="Unassembled WGS sequence"/>
</dbReference>
<keyword evidence="4" id="KW-1003">Cell membrane</keyword>
<dbReference type="Gene3D" id="3.30.450.350">
    <property type="entry name" value="CHASE domain"/>
    <property type="match status" value="1"/>
</dbReference>
<dbReference type="Pfam" id="PF00512">
    <property type="entry name" value="HisKA"/>
    <property type="match status" value="1"/>
</dbReference>
<keyword evidence="10" id="KW-0418">Kinase</keyword>
<evidence type="ECO:0000256" key="18">
    <source>
        <dbReference type="ARBA" id="ARBA00068150"/>
    </source>
</evidence>
<name>A0A1A6DYJ4_9BURK</name>
<dbReference type="InterPro" id="IPR006189">
    <property type="entry name" value="CHASE_dom"/>
</dbReference>
<evidence type="ECO:0000256" key="23">
    <source>
        <dbReference type="SAM" id="Phobius"/>
    </source>
</evidence>
<dbReference type="FunFam" id="1.10.287.130:FF:000002">
    <property type="entry name" value="Two-component osmosensing histidine kinase"/>
    <property type="match status" value="1"/>
</dbReference>
<feature type="modified residue" description="4-aspartylphosphate" evidence="21">
    <location>
        <position position="1337"/>
    </location>
</feature>
<evidence type="ECO:0000256" key="11">
    <source>
        <dbReference type="ARBA" id="ARBA00022840"/>
    </source>
</evidence>
<keyword evidence="13" id="KW-0902">Two-component regulatory system</keyword>
<dbReference type="Pfam" id="PF00072">
    <property type="entry name" value="Response_reg"/>
    <property type="match status" value="2"/>
</dbReference>
<dbReference type="GO" id="GO:0005524">
    <property type="term" value="F:ATP binding"/>
    <property type="evidence" value="ECO:0007669"/>
    <property type="project" value="UniProtKB-KW"/>
</dbReference>
<sequence>MAAPHATDGRHGSPLASAGAGWAALLVALAVLALGLGVAAWLEQRAHRDLQAHLERQLDNAQRQLSSAFDRYEGLLLGVRGWLHAHPGADWREARAYVGPLELPERYAATTGLAFVRRVPADRVADWLEQSRRRGLPVDVRYRPLRPLSQAEGDRYIIDWIEPSGQEHLIGLELGSDPARWHAMQQAASTGNLTVSAPLRLANTDRNEYGLLFVLPVYRGGWTPAGAAQRAADLVGFVAMGVPAAELAREAGLSGPLYDWHWIDAAASRTAARTPPGQAIPSDTGPGDEGVSLIDGDQHGGGALLAAGRDWRGSAWAGAHRQVELGQRRYDLFVRSTPALQRQWEPVAALIIAVGALPVALLAGWATTAVFRLRRAERERLRALESDVDRLSLVARHTHNAIIFTDRAGRITWVNAACEELTGYTRDELIGQIPGRLLQTPATDPQAVAVLREAVRQGRGCQVDILNRSKDGRDYWVSIELVPLHDEAGACTGFMAVEIDITERVRTQDRLQIALAEAETLMATVRQHAIVSQAAPDGTIVDVNEAFCAISGYARDELIGAPHSIIRSGEHDAAFWAEFWGTISAGHAWRGEICNRAKDGRHYWVDSIVAPLFDRNGCIERYLSIRFDITPRKQAEAALQASQQRLDNSLRATGAGTWVLDPVNGEAEVDERWLRMLGRAEPAPLRIGMATWAEHVHPEDLPGVMLGLHAHVEGLSDAFEYTLRMRHTDGHWLWIRTRGQVFERDAEGRATRIYCTNLAITDVKAAEENAARAEQLLRSAIETIGEGFALFDPQDRLVFCNERYREIYPVAAPLMEPGRTFEEIIRYGAERGEYAEAVGRVDAWVAERMARHRAANEDFIQHLGNGRVLRVIERRTPDGYVVGFRIDITELERARAEAEANRELLVSALDAVGAALSVFDAQERLVWANDRFYRLHEALADVLQPGVDFETFIRAGVARRSIDLRGEDPEAWLEKRLADFRAGTTDRVVHRPDGQALRIVERLTSGGLHVGLRYDVTEIENARRAAEEASHAKSQFVANMSHEIRTPMNAVLGMLQLLLGTALDARQRDYAEKAESAAKSLLGIINDILDFSKIEAGKLELDPEPFVVDRLWRDLATIMAASLKGKRLELLFDLDPAIPRVLVGDAMRLQQVLINLAGNAIKFTAAGSVTLQARLLERHVEPDGAERVRLRLAVIDTGIGIAPEAQARLFSAFTQAESSTTRRFGGTGLGLAISQRLVQLMGGTITVDSTPGQGSTFAFEIELPVARDVPAALAAEAIPRELAALRCLVVDDHPLARELLCGAVRQLGWSCTAVADAEAALQQVRTAERPFDAVFVDWSLPGMDGLALSLALRQDVPADRRAAIVMVTASGREVLAQVPQERQAALDGFLVKPVSASMLLEAVRAARAAAYGQTPVAAPAPSGRRLDGMRILVVEDNPINQQVARDLLKREGAEVTLAEHGQQALDLLRQHPDGWDVVLMDMQMPVMDGLQATQAIRHQLGLQSLPIVAMTANAMASDREACLAAGMNDHVGKPFAIDQLVRVLLHWAPNAVRPETAAAAAAAEPPSARPPSVQAALTAPWPEAERVDVPAALARLGDDPALYARIVRGFVQGLVHTQAQLQAQLDAGADERLAALLHTLKGTAGTVGAVRLAERAAEAERAVKAQLGDPAAARAPLPPWWPALAEELECSEQALRRVLAELQARGLVEAPPEEAGPQAAADADPARWRETLQRLQDLLAASDMEALEVHDALLAEPAVAQDERWAALHRAMEAMDFEAAQAAVQALLRAAQAGVADAAA</sequence>
<dbReference type="SMART" id="SM00091">
    <property type="entry name" value="PAS"/>
    <property type="match status" value="4"/>
</dbReference>
<feature type="domain" description="CHASE" evidence="28">
    <location>
        <begin position="143"/>
        <end position="254"/>
    </location>
</feature>
<keyword evidence="7 23" id="KW-0812">Transmembrane</keyword>
<proteinExistence type="predicted"/>
<dbReference type="Gene3D" id="3.30.565.10">
    <property type="entry name" value="Histidine kinase-like ATPase, C-terminal domain"/>
    <property type="match status" value="1"/>
</dbReference>
<dbReference type="CDD" id="cd00082">
    <property type="entry name" value="HisKA"/>
    <property type="match status" value="1"/>
</dbReference>
<feature type="transmembrane region" description="Helical" evidence="23">
    <location>
        <begin position="347"/>
        <end position="371"/>
    </location>
</feature>
<feature type="domain" description="PAC" evidence="27">
    <location>
        <begin position="459"/>
        <end position="513"/>
    </location>
</feature>
<dbReference type="SUPFAM" id="SSF55874">
    <property type="entry name" value="ATPase domain of HSP90 chaperone/DNA topoisomerase II/histidine kinase"/>
    <property type="match status" value="1"/>
</dbReference>
<evidence type="ECO:0000259" key="27">
    <source>
        <dbReference type="PROSITE" id="PS50113"/>
    </source>
</evidence>
<evidence type="ECO:0000256" key="14">
    <source>
        <dbReference type="ARBA" id="ARBA00023026"/>
    </source>
</evidence>
<dbReference type="PROSITE" id="PS50894">
    <property type="entry name" value="HPT"/>
    <property type="match status" value="1"/>
</dbReference>
<dbReference type="InterPro" id="IPR013655">
    <property type="entry name" value="PAS_fold_3"/>
</dbReference>
<keyword evidence="12 23" id="KW-1133">Transmembrane helix</keyword>
<dbReference type="InterPro" id="IPR036641">
    <property type="entry name" value="HPT_dom_sf"/>
</dbReference>
<dbReference type="CDD" id="cd16922">
    <property type="entry name" value="HATPase_EvgS-ArcB-TorS-like"/>
    <property type="match status" value="1"/>
</dbReference>
<keyword evidence="22" id="KW-0175">Coiled coil</keyword>
<comment type="function">
    <text evidence="16">Member of the two-component regulatory system BvgS/BvgA. Phosphorylates BvgA via a four-step phosphorelay in response to environmental signals.</text>
</comment>
<dbReference type="InterPro" id="IPR005467">
    <property type="entry name" value="His_kinase_dom"/>
</dbReference>
<evidence type="ECO:0000256" key="4">
    <source>
        <dbReference type="ARBA" id="ARBA00022475"/>
    </source>
</evidence>
<dbReference type="Pfam" id="PF13426">
    <property type="entry name" value="PAS_9"/>
    <property type="match status" value="1"/>
</dbReference>
<keyword evidence="11" id="KW-0067">ATP-binding</keyword>
<dbReference type="GO" id="GO:0000155">
    <property type="term" value="F:phosphorelay sensor kinase activity"/>
    <property type="evidence" value="ECO:0007669"/>
    <property type="project" value="InterPro"/>
</dbReference>
<dbReference type="SMART" id="SM00387">
    <property type="entry name" value="HATPase_c"/>
    <property type="match status" value="1"/>
</dbReference>
<organism evidence="30 31">
    <name type="scientific">Tepidimonas fonticaldi</name>
    <dbReference type="NCBI Taxonomy" id="1101373"/>
    <lineage>
        <taxon>Bacteria</taxon>
        <taxon>Pseudomonadati</taxon>
        <taxon>Pseudomonadota</taxon>
        <taxon>Betaproteobacteria</taxon>
        <taxon>Burkholderiales</taxon>
        <taxon>Tepidimonas</taxon>
    </lineage>
</organism>
<dbReference type="Gene3D" id="3.40.50.2300">
    <property type="match status" value="2"/>
</dbReference>
<dbReference type="InterPro" id="IPR008207">
    <property type="entry name" value="Sig_transdc_His_kin_Hpt_dom"/>
</dbReference>
<dbReference type="InterPro" id="IPR003594">
    <property type="entry name" value="HATPase_dom"/>
</dbReference>
<protein>
    <recommendedName>
        <fullName evidence="18">Sensory/regulatory protein RpfC</fullName>
        <ecNumber evidence="3">2.7.13.3</ecNumber>
    </recommendedName>
    <alternativeName>
        <fullName evidence="19">Virulence sensor protein BvgS</fullName>
    </alternativeName>
</protein>
<evidence type="ECO:0000256" key="20">
    <source>
        <dbReference type="PROSITE-ProRule" id="PRU00110"/>
    </source>
</evidence>
<evidence type="ECO:0000256" key="17">
    <source>
        <dbReference type="ARBA" id="ARBA00064003"/>
    </source>
</evidence>
<evidence type="ECO:0000259" key="29">
    <source>
        <dbReference type="PROSITE" id="PS50894"/>
    </source>
</evidence>
<dbReference type="InterPro" id="IPR042240">
    <property type="entry name" value="CHASE_sf"/>
</dbReference>
<feature type="domain" description="HPt" evidence="29">
    <location>
        <begin position="1599"/>
        <end position="1705"/>
    </location>
</feature>
<comment type="subunit">
    <text evidence="17">At low DSF concentrations, interacts with RpfF.</text>
</comment>
<feature type="coiled-coil region" evidence="22">
    <location>
        <begin position="881"/>
        <end position="908"/>
    </location>
</feature>
<dbReference type="InterPro" id="IPR035965">
    <property type="entry name" value="PAS-like_dom_sf"/>
</dbReference>
<evidence type="ECO:0000256" key="13">
    <source>
        <dbReference type="ARBA" id="ARBA00023012"/>
    </source>
</evidence>
<dbReference type="PRINTS" id="PR00344">
    <property type="entry name" value="BCTRLSENSOR"/>
</dbReference>
<evidence type="ECO:0000256" key="2">
    <source>
        <dbReference type="ARBA" id="ARBA00004651"/>
    </source>
</evidence>
<evidence type="ECO:0000256" key="16">
    <source>
        <dbReference type="ARBA" id="ARBA00058004"/>
    </source>
</evidence>
<dbReference type="SUPFAM" id="SSF47226">
    <property type="entry name" value="Histidine-containing phosphotransfer domain, HPT domain"/>
    <property type="match status" value="1"/>
</dbReference>
<dbReference type="GO" id="GO:0005886">
    <property type="term" value="C:plasma membrane"/>
    <property type="evidence" value="ECO:0007669"/>
    <property type="project" value="UniProtKB-SubCell"/>
</dbReference>
<dbReference type="InterPro" id="IPR004358">
    <property type="entry name" value="Sig_transdc_His_kin-like_C"/>
</dbReference>
<keyword evidence="15 23" id="KW-0472">Membrane</keyword>
<evidence type="ECO:0000256" key="7">
    <source>
        <dbReference type="ARBA" id="ARBA00022692"/>
    </source>
</evidence>
<dbReference type="InterPro" id="IPR000014">
    <property type="entry name" value="PAS"/>
</dbReference>
<evidence type="ECO:0000256" key="21">
    <source>
        <dbReference type="PROSITE-ProRule" id="PRU00169"/>
    </source>
</evidence>
<dbReference type="SMART" id="SM01079">
    <property type="entry name" value="CHASE"/>
    <property type="match status" value="1"/>
</dbReference>
<evidence type="ECO:0000256" key="10">
    <source>
        <dbReference type="ARBA" id="ARBA00022777"/>
    </source>
</evidence>
<dbReference type="OrthoDB" id="5519028at2"/>
<evidence type="ECO:0000256" key="1">
    <source>
        <dbReference type="ARBA" id="ARBA00000085"/>
    </source>
</evidence>
<dbReference type="STRING" id="1101373.A9O67_12265"/>
<dbReference type="Gene3D" id="3.30.450.20">
    <property type="entry name" value="PAS domain"/>
    <property type="match status" value="4"/>
</dbReference>
<dbReference type="PROSITE" id="PS50109">
    <property type="entry name" value="HIS_KIN"/>
    <property type="match status" value="1"/>
</dbReference>
<keyword evidence="5 21" id="KW-0597">Phosphoprotein</keyword>
<dbReference type="RefSeq" id="WP_068606848.1">
    <property type="nucleotide sequence ID" value="NZ_LZDH01000011.1"/>
</dbReference>
<feature type="domain" description="PAS" evidence="26">
    <location>
        <begin position="387"/>
        <end position="458"/>
    </location>
</feature>
<comment type="caution">
    <text evidence="30">The sequence shown here is derived from an EMBL/GenBank/DDBJ whole genome shotgun (WGS) entry which is preliminary data.</text>
</comment>
<dbReference type="SUPFAM" id="SSF47384">
    <property type="entry name" value="Homodimeric domain of signal transducing histidine kinase"/>
    <property type="match status" value="1"/>
</dbReference>
<evidence type="ECO:0000256" key="5">
    <source>
        <dbReference type="ARBA" id="ARBA00022553"/>
    </source>
</evidence>
<feature type="transmembrane region" description="Helical" evidence="23">
    <location>
        <begin position="20"/>
        <end position="42"/>
    </location>
</feature>
<dbReference type="Pfam" id="PF03924">
    <property type="entry name" value="CHASE"/>
    <property type="match status" value="1"/>
</dbReference>
<accession>A0A1A6DYJ4</accession>
<dbReference type="InterPro" id="IPR011006">
    <property type="entry name" value="CheY-like_superfamily"/>
</dbReference>
<evidence type="ECO:0000256" key="9">
    <source>
        <dbReference type="ARBA" id="ARBA00022741"/>
    </source>
</evidence>
<feature type="domain" description="Response regulatory" evidence="25">
    <location>
        <begin position="1286"/>
        <end position="1407"/>
    </location>
</feature>
<reference evidence="30 31" key="1">
    <citation type="submission" date="2016-06" db="EMBL/GenBank/DDBJ databases">
        <title>Genome sequence of Tepidimonas fonticaldi PL17.</title>
        <authorList>
            <person name="Pinnaka A.K."/>
        </authorList>
    </citation>
    <scope>NUCLEOTIDE SEQUENCE [LARGE SCALE GENOMIC DNA]</scope>
    <source>
        <strain evidence="30 31">PL17</strain>
    </source>
</reference>
<gene>
    <name evidence="30" type="ORF">A9O67_12265</name>
</gene>
<dbReference type="InterPro" id="IPR001789">
    <property type="entry name" value="Sig_transdc_resp-reg_receiver"/>
</dbReference>
<dbReference type="InterPro" id="IPR000700">
    <property type="entry name" value="PAS-assoc_C"/>
</dbReference>
<dbReference type="InterPro" id="IPR036890">
    <property type="entry name" value="HATPase_C_sf"/>
</dbReference>
<dbReference type="Pfam" id="PF12860">
    <property type="entry name" value="PAS_7"/>
    <property type="match status" value="2"/>
</dbReference>
<dbReference type="Pfam" id="PF02518">
    <property type="entry name" value="HATPase_c"/>
    <property type="match status" value="1"/>
</dbReference>
<dbReference type="EC" id="2.7.13.3" evidence="3"/>
<dbReference type="PANTHER" id="PTHR45339">
    <property type="entry name" value="HYBRID SIGNAL TRANSDUCTION HISTIDINE KINASE J"/>
    <property type="match status" value="1"/>
</dbReference>
<evidence type="ECO:0000313" key="30">
    <source>
        <dbReference type="EMBL" id="OBS31746.1"/>
    </source>
</evidence>
<evidence type="ECO:0000256" key="3">
    <source>
        <dbReference type="ARBA" id="ARBA00012438"/>
    </source>
</evidence>
<dbReference type="NCBIfam" id="TIGR00229">
    <property type="entry name" value="sensory_box"/>
    <property type="match status" value="2"/>
</dbReference>
<dbReference type="CDD" id="cd00130">
    <property type="entry name" value="PAS"/>
    <property type="match status" value="3"/>
</dbReference>
<dbReference type="PROSITE" id="PS50110">
    <property type="entry name" value="RESPONSE_REGULATORY"/>
    <property type="match status" value="2"/>
</dbReference>
<dbReference type="SMART" id="SM00448">
    <property type="entry name" value="REC"/>
    <property type="match status" value="2"/>
</dbReference>
<dbReference type="FunFam" id="3.30.565.10:FF:000010">
    <property type="entry name" value="Sensor histidine kinase RcsC"/>
    <property type="match status" value="1"/>
</dbReference>
<evidence type="ECO:0000256" key="6">
    <source>
        <dbReference type="ARBA" id="ARBA00022679"/>
    </source>
</evidence>
<feature type="domain" description="PAS" evidence="26">
    <location>
        <begin position="537"/>
        <end position="560"/>
    </location>
</feature>
<feature type="modified residue" description="4-aspartylphosphate" evidence="21">
    <location>
        <position position="1481"/>
    </location>
</feature>
<dbReference type="PROSITE" id="PS50839">
    <property type="entry name" value="CHASE"/>
    <property type="match status" value="1"/>
</dbReference>
<keyword evidence="8" id="KW-0732">Signal</keyword>
<dbReference type="SMART" id="SM00086">
    <property type="entry name" value="PAC"/>
    <property type="match status" value="3"/>
</dbReference>
<evidence type="ECO:0000256" key="15">
    <source>
        <dbReference type="ARBA" id="ARBA00023136"/>
    </source>
</evidence>
<dbReference type="Pfam" id="PF08447">
    <property type="entry name" value="PAS_3"/>
    <property type="match status" value="2"/>
</dbReference>
<keyword evidence="6" id="KW-0808">Transferase</keyword>
<dbReference type="CDD" id="cd17546">
    <property type="entry name" value="REC_hyHK_CKI1_RcsC-like"/>
    <property type="match status" value="2"/>
</dbReference>
<evidence type="ECO:0000256" key="12">
    <source>
        <dbReference type="ARBA" id="ARBA00022989"/>
    </source>
</evidence>
<evidence type="ECO:0000256" key="8">
    <source>
        <dbReference type="ARBA" id="ARBA00022729"/>
    </source>
</evidence>
<dbReference type="Gene3D" id="1.20.120.160">
    <property type="entry name" value="HPT domain"/>
    <property type="match status" value="1"/>
</dbReference>
<feature type="domain" description="Response regulatory" evidence="25">
    <location>
        <begin position="1430"/>
        <end position="1548"/>
    </location>
</feature>
<dbReference type="InterPro" id="IPR036097">
    <property type="entry name" value="HisK_dim/P_sf"/>
</dbReference>
<feature type="coiled-coil region" evidence="22">
    <location>
        <begin position="44"/>
        <end position="71"/>
    </location>
</feature>
<evidence type="ECO:0000256" key="22">
    <source>
        <dbReference type="SAM" id="Coils"/>
    </source>
</evidence>
<dbReference type="InterPro" id="IPR003661">
    <property type="entry name" value="HisK_dim/P_dom"/>
</dbReference>
<evidence type="ECO:0000259" key="25">
    <source>
        <dbReference type="PROSITE" id="PS50110"/>
    </source>
</evidence>
<feature type="domain" description="PAC" evidence="27">
    <location>
        <begin position="587"/>
        <end position="641"/>
    </location>
</feature>
<dbReference type="EMBL" id="LZDH01000011">
    <property type="protein sequence ID" value="OBS31746.1"/>
    <property type="molecule type" value="Genomic_DNA"/>
</dbReference>
<comment type="subcellular location">
    <subcellularLocation>
        <location evidence="2">Cell membrane</location>
        <topology evidence="2">Multi-pass membrane protein</topology>
    </subcellularLocation>
</comment>
<evidence type="ECO:0000259" key="26">
    <source>
        <dbReference type="PROSITE" id="PS50112"/>
    </source>
</evidence>
<evidence type="ECO:0000259" key="24">
    <source>
        <dbReference type="PROSITE" id="PS50109"/>
    </source>
</evidence>
<dbReference type="PANTHER" id="PTHR45339:SF1">
    <property type="entry name" value="HYBRID SIGNAL TRANSDUCTION HISTIDINE KINASE J"/>
    <property type="match status" value="1"/>
</dbReference>
<dbReference type="SMART" id="SM00388">
    <property type="entry name" value="HisKA"/>
    <property type="match status" value="1"/>
</dbReference>
<keyword evidence="31" id="KW-1185">Reference proteome</keyword>
<comment type="catalytic activity">
    <reaction evidence="1">
        <text>ATP + protein L-histidine = ADP + protein N-phospho-L-histidine.</text>
        <dbReference type="EC" id="2.7.13.3"/>
    </reaction>
</comment>
<feature type="domain" description="Histidine kinase" evidence="24">
    <location>
        <begin position="1039"/>
        <end position="1265"/>
    </location>
</feature>
<feature type="domain" description="PAC" evidence="27">
    <location>
        <begin position="719"/>
        <end position="772"/>
    </location>
</feature>
<dbReference type="SUPFAM" id="SSF55785">
    <property type="entry name" value="PYP-like sensor domain (PAS domain)"/>
    <property type="match status" value="5"/>
</dbReference>
<evidence type="ECO:0000256" key="19">
    <source>
        <dbReference type="ARBA" id="ARBA00070152"/>
    </source>
</evidence>
<dbReference type="Gene3D" id="1.10.287.130">
    <property type="match status" value="1"/>
</dbReference>
<keyword evidence="14" id="KW-0843">Virulence</keyword>
<keyword evidence="9" id="KW-0547">Nucleotide-binding</keyword>
<dbReference type="SUPFAM" id="SSF52172">
    <property type="entry name" value="CheY-like"/>
    <property type="match status" value="2"/>
</dbReference>
<dbReference type="PROSITE" id="PS50113">
    <property type="entry name" value="PAC"/>
    <property type="match status" value="3"/>
</dbReference>
<dbReference type="PROSITE" id="PS50112">
    <property type="entry name" value="PAS"/>
    <property type="match status" value="2"/>
</dbReference>